<gene>
    <name evidence="2" type="ORF">D2U88_08085</name>
</gene>
<sequence>MSIMKNLIIVLLLIGSSAQTYAQDVFFKAKLDAEEVPAAIVEAVEKDFPGFSVTEYAAIPLEVVDEEVFVDTTKKPGSEYDTYQLVLTQGNDRYLDATYKVDGELLSTVEHLKNVTPPARVRNSVAEMYPGWTIEKDAFKMVHYEGKKAKERYKLVLGKDDKKMKVFTDENGKILKVS</sequence>
<keyword evidence="1" id="KW-0732">Signal</keyword>
<dbReference type="Proteomes" id="UP000284189">
    <property type="component" value="Unassembled WGS sequence"/>
</dbReference>
<comment type="caution">
    <text evidence="2">The sequence shown here is derived from an EMBL/GenBank/DDBJ whole genome shotgun (WGS) entry which is preliminary data.</text>
</comment>
<evidence type="ECO:0000256" key="1">
    <source>
        <dbReference type="SAM" id="SignalP"/>
    </source>
</evidence>
<reference evidence="2 3" key="1">
    <citation type="submission" date="2018-08" db="EMBL/GenBank/DDBJ databases">
        <title>Proposal of Muricauda 72 sp.nov. and Muricauda NH166 sp.nov., isolated from seawater.</title>
        <authorList>
            <person name="Cheng H."/>
            <person name="Wu Y.-H."/>
            <person name="Guo L.-L."/>
            <person name="Xu X.-W."/>
        </authorList>
    </citation>
    <scope>NUCLEOTIDE SEQUENCE [LARGE SCALE GENOMIC DNA]</scope>
    <source>
        <strain evidence="2 3">NH166</strain>
    </source>
</reference>
<dbReference type="EMBL" id="QXFJ01000018">
    <property type="protein sequence ID" value="RIV71339.1"/>
    <property type="molecule type" value="Genomic_DNA"/>
</dbReference>
<organism evidence="2 3">
    <name type="scientific">Flagellimonas aequoris</name>
    <dbReference type="NCBI Taxonomy" id="2306997"/>
    <lineage>
        <taxon>Bacteria</taxon>
        <taxon>Pseudomonadati</taxon>
        <taxon>Bacteroidota</taxon>
        <taxon>Flavobacteriia</taxon>
        <taxon>Flavobacteriales</taxon>
        <taxon>Flavobacteriaceae</taxon>
        <taxon>Flagellimonas</taxon>
    </lineage>
</organism>
<accession>A0A418N883</accession>
<protein>
    <recommendedName>
        <fullName evidence="4">Beta-lactamase-inhibitor-like PepSY-like domain-containing protein</fullName>
    </recommendedName>
</protein>
<dbReference type="Gene3D" id="3.10.450.360">
    <property type="match status" value="1"/>
</dbReference>
<feature type="chain" id="PRO_5019106430" description="Beta-lactamase-inhibitor-like PepSY-like domain-containing protein" evidence="1">
    <location>
        <begin position="23"/>
        <end position="178"/>
    </location>
</feature>
<proteinExistence type="predicted"/>
<evidence type="ECO:0000313" key="2">
    <source>
        <dbReference type="EMBL" id="RIV71339.1"/>
    </source>
</evidence>
<evidence type="ECO:0000313" key="3">
    <source>
        <dbReference type="Proteomes" id="UP000284189"/>
    </source>
</evidence>
<name>A0A418N883_9FLAO</name>
<evidence type="ECO:0008006" key="4">
    <source>
        <dbReference type="Google" id="ProtNLM"/>
    </source>
</evidence>
<dbReference type="SUPFAM" id="SSF160574">
    <property type="entry name" value="BT0923-like"/>
    <property type="match status" value="1"/>
</dbReference>
<feature type="signal peptide" evidence="1">
    <location>
        <begin position="1"/>
        <end position="22"/>
    </location>
</feature>
<dbReference type="AlphaFoldDB" id="A0A418N883"/>